<dbReference type="Proteomes" id="UP001145742">
    <property type="component" value="Unassembled WGS sequence"/>
</dbReference>
<feature type="region of interest" description="Disordered" evidence="1">
    <location>
        <begin position="1"/>
        <end position="22"/>
    </location>
</feature>
<comment type="caution">
    <text evidence="2">The sequence shown here is derived from an EMBL/GenBank/DDBJ whole genome shotgun (WGS) entry which is preliminary data.</text>
</comment>
<protein>
    <submittedName>
        <fullName evidence="2">Uncharacterized protein</fullName>
    </submittedName>
</protein>
<accession>A0ABQ9D5S7</accession>
<name>A0ABQ9D5S7_9PASS</name>
<organism evidence="2 3">
    <name type="scientific">Willisornis vidua</name>
    <name type="common">Xingu scale-backed antbird</name>
    <dbReference type="NCBI Taxonomy" id="1566151"/>
    <lineage>
        <taxon>Eukaryota</taxon>
        <taxon>Metazoa</taxon>
        <taxon>Chordata</taxon>
        <taxon>Craniata</taxon>
        <taxon>Vertebrata</taxon>
        <taxon>Euteleostomi</taxon>
        <taxon>Archelosauria</taxon>
        <taxon>Archosauria</taxon>
        <taxon>Dinosauria</taxon>
        <taxon>Saurischia</taxon>
        <taxon>Theropoda</taxon>
        <taxon>Coelurosauria</taxon>
        <taxon>Aves</taxon>
        <taxon>Neognathae</taxon>
        <taxon>Neoaves</taxon>
        <taxon>Telluraves</taxon>
        <taxon>Australaves</taxon>
        <taxon>Passeriformes</taxon>
        <taxon>Thamnophilidae</taxon>
        <taxon>Willisornis</taxon>
    </lineage>
</organism>
<reference evidence="2" key="1">
    <citation type="submission" date="2019-10" db="EMBL/GenBank/DDBJ databases">
        <authorList>
            <person name="Soares A.E.R."/>
            <person name="Aleixo A."/>
            <person name="Schneider P."/>
            <person name="Miyaki C.Y."/>
            <person name="Schneider M.P."/>
            <person name="Mello C."/>
            <person name="Vasconcelos A.T.R."/>
        </authorList>
    </citation>
    <scope>NUCLEOTIDE SEQUENCE</scope>
    <source>
        <tissue evidence="2">Muscle</tissue>
    </source>
</reference>
<sequence length="74" mass="8408">MPPCRQISDAQQGQPRLVPGAIDSPEDFTVTVEARSAVADGPWDLKMIKPLQNRCENWCMYVFTKCPKFPERVI</sequence>
<evidence type="ECO:0000256" key="1">
    <source>
        <dbReference type="SAM" id="MobiDB-lite"/>
    </source>
</evidence>
<evidence type="ECO:0000313" key="3">
    <source>
        <dbReference type="Proteomes" id="UP001145742"/>
    </source>
</evidence>
<keyword evidence="3" id="KW-1185">Reference proteome</keyword>
<proteinExistence type="predicted"/>
<evidence type="ECO:0000313" key="2">
    <source>
        <dbReference type="EMBL" id="KAJ7415483.1"/>
    </source>
</evidence>
<dbReference type="EMBL" id="WHWB01033944">
    <property type="protein sequence ID" value="KAJ7415483.1"/>
    <property type="molecule type" value="Genomic_DNA"/>
</dbReference>
<gene>
    <name evidence="2" type="ORF">WISP_78141</name>
</gene>